<organism evidence="2 3">
    <name type="scientific">Nakamurella alba</name>
    <dbReference type="NCBI Taxonomy" id="2665158"/>
    <lineage>
        <taxon>Bacteria</taxon>
        <taxon>Bacillati</taxon>
        <taxon>Actinomycetota</taxon>
        <taxon>Actinomycetes</taxon>
        <taxon>Nakamurellales</taxon>
        <taxon>Nakamurellaceae</taxon>
        <taxon>Nakamurella</taxon>
    </lineage>
</organism>
<reference evidence="2 3" key="1">
    <citation type="submission" date="2019-11" db="EMBL/GenBank/DDBJ databases">
        <authorList>
            <person name="Jiang L.-Q."/>
        </authorList>
    </citation>
    <scope>NUCLEOTIDE SEQUENCE [LARGE SCALE GENOMIC DNA]</scope>
    <source>
        <strain evidence="2 3">YIM 132087</strain>
    </source>
</reference>
<name>A0A7K1FRD5_9ACTN</name>
<gene>
    <name evidence="2" type="ORF">GIS00_15605</name>
</gene>
<keyword evidence="1" id="KW-0472">Membrane</keyword>
<proteinExistence type="predicted"/>
<dbReference type="AlphaFoldDB" id="A0A7K1FRD5"/>
<dbReference type="Proteomes" id="UP000460221">
    <property type="component" value="Unassembled WGS sequence"/>
</dbReference>
<feature type="transmembrane region" description="Helical" evidence="1">
    <location>
        <begin position="29"/>
        <end position="49"/>
    </location>
</feature>
<keyword evidence="1" id="KW-0812">Transmembrane</keyword>
<feature type="transmembrane region" description="Helical" evidence="1">
    <location>
        <begin position="129"/>
        <end position="150"/>
    </location>
</feature>
<evidence type="ECO:0000313" key="3">
    <source>
        <dbReference type="Proteomes" id="UP000460221"/>
    </source>
</evidence>
<evidence type="ECO:0008006" key="4">
    <source>
        <dbReference type="Google" id="ProtNLM"/>
    </source>
</evidence>
<evidence type="ECO:0000256" key="1">
    <source>
        <dbReference type="SAM" id="Phobius"/>
    </source>
</evidence>
<accession>A0A7K1FRD5</accession>
<feature type="transmembrane region" description="Helical" evidence="1">
    <location>
        <begin position="61"/>
        <end position="82"/>
    </location>
</feature>
<keyword evidence="1" id="KW-1133">Transmembrane helix</keyword>
<feature type="transmembrane region" description="Helical" evidence="1">
    <location>
        <begin position="103"/>
        <end position="123"/>
    </location>
</feature>
<evidence type="ECO:0000313" key="2">
    <source>
        <dbReference type="EMBL" id="MTD15364.1"/>
    </source>
</evidence>
<comment type="caution">
    <text evidence="2">The sequence shown here is derived from an EMBL/GenBank/DDBJ whole genome shotgun (WGS) entry which is preliminary data.</text>
</comment>
<dbReference type="InterPro" id="IPR046291">
    <property type="entry name" value="DUF6328"/>
</dbReference>
<dbReference type="Pfam" id="PF19853">
    <property type="entry name" value="DUF6328"/>
    <property type="match status" value="1"/>
</dbReference>
<protein>
    <recommendedName>
        <fullName evidence="4">Sodium:proton antiporter</fullName>
    </recommendedName>
</protein>
<keyword evidence="3" id="KW-1185">Reference proteome</keyword>
<dbReference type="EMBL" id="WLYK01000006">
    <property type="protein sequence ID" value="MTD15364.1"/>
    <property type="molecule type" value="Genomic_DNA"/>
</dbReference>
<sequence length="163" mass="17873">MPKDGESYVRDETDAQRLDRNYGELLQEFRVAQAGVQILFAFLLTLPFQNRFSQLDEGHQAWYLGTLLAAATAVVLFVAPVAAHRVLFRRRRKDDLVVFAGRLAVLGLIALGVTIIAGVGLVVDLVGGRLASVLSMTAGVLMILGIWWALPARWRGRSGASLR</sequence>